<evidence type="ECO:0000313" key="4">
    <source>
        <dbReference type="WBParaSite" id="nRc.2.0.1.t23844-RA"/>
    </source>
</evidence>
<keyword evidence="2" id="KW-1133">Transmembrane helix</keyword>
<reference evidence="4" key="1">
    <citation type="submission" date="2022-11" db="UniProtKB">
        <authorList>
            <consortium name="WormBaseParasite"/>
        </authorList>
    </citation>
    <scope>IDENTIFICATION</scope>
</reference>
<keyword evidence="3" id="KW-1185">Reference proteome</keyword>
<protein>
    <submittedName>
        <fullName evidence="4">Uncharacterized protein</fullName>
    </submittedName>
</protein>
<accession>A0A915JBI4</accession>
<feature type="region of interest" description="Disordered" evidence="1">
    <location>
        <begin position="422"/>
        <end position="485"/>
    </location>
</feature>
<feature type="compositionally biased region" description="Low complexity" evidence="1">
    <location>
        <begin position="425"/>
        <end position="474"/>
    </location>
</feature>
<dbReference type="AlphaFoldDB" id="A0A915JBI4"/>
<dbReference type="Proteomes" id="UP000887565">
    <property type="component" value="Unplaced"/>
</dbReference>
<organism evidence="3 4">
    <name type="scientific">Romanomermis culicivorax</name>
    <name type="common">Nematode worm</name>
    <dbReference type="NCBI Taxonomy" id="13658"/>
    <lineage>
        <taxon>Eukaryota</taxon>
        <taxon>Metazoa</taxon>
        <taxon>Ecdysozoa</taxon>
        <taxon>Nematoda</taxon>
        <taxon>Enoplea</taxon>
        <taxon>Dorylaimia</taxon>
        <taxon>Mermithida</taxon>
        <taxon>Mermithoidea</taxon>
        <taxon>Mermithidae</taxon>
        <taxon>Romanomermis</taxon>
    </lineage>
</organism>
<proteinExistence type="predicted"/>
<name>A0A915JBI4_ROMCU</name>
<dbReference type="WBParaSite" id="nRc.2.0.1.t23844-RA">
    <property type="protein sequence ID" value="nRc.2.0.1.t23844-RA"/>
    <property type="gene ID" value="nRc.2.0.1.g23844"/>
</dbReference>
<feature type="transmembrane region" description="Helical" evidence="2">
    <location>
        <begin position="286"/>
        <end position="308"/>
    </location>
</feature>
<keyword evidence="2" id="KW-0812">Transmembrane</keyword>
<keyword evidence="2" id="KW-0472">Membrane</keyword>
<sequence length="485" mass="53586">MAMRHSPFSLLLGYELRITFDYDCARRLTLPLNYDPYQHILTQAQLKMHEKIKTNLDVAATVSEEYFDRKARTCHFAINDLVLLTNTRKANKIQPDFIGHFIITDASHTAENIITIDSLDAPGPPQTVSRMRLKPFIPRPAKDVFDLETGGLRLPHTSPRQYFALKFSIPQAIAHGQPPGSRHCQVGATTTPQPAAALTPAYANSRHLTIVAGSSWQNALVKVTSPPKPPSPRGAQIPSTLRFFNNWATLFLQSGVLAYAALNAYYPLLLFLALCCYGFVPQVDGNWFGCLTTCMPLAALLASPYSAAEYAYVNDLLLHHAQNFDPAMHTTFYNCMCRDSRQHELCNNASPHRTQSEQTDTVHSTGFYEEVYKHSYCRSPPKLTDYISPLHCDAEIQKCMEALKNPPKIVFKVPLPLQPPMEVEPATSSSMSLPPTATSLLPTAPTSATAPTITHTTSAPTSVQTTTPAQPPSVIMTRPVLGVAR</sequence>
<evidence type="ECO:0000256" key="2">
    <source>
        <dbReference type="SAM" id="Phobius"/>
    </source>
</evidence>
<evidence type="ECO:0000256" key="1">
    <source>
        <dbReference type="SAM" id="MobiDB-lite"/>
    </source>
</evidence>
<feature type="transmembrane region" description="Helical" evidence="2">
    <location>
        <begin position="256"/>
        <end position="280"/>
    </location>
</feature>
<evidence type="ECO:0000313" key="3">
    <source>
        <dbReference type="Proteomes" id="UP000887565"/>
    </source>
</evidence>